<evidence type="ECO:0008006" key="3">
    <source>
        <dbReference type="Google" id="ProtNLM"/>
    </source>
</evidence>
<dbReference type="STRING" id="338969.Rfer_0147"/>
<gene>
    <name evidence="1" type="ordered locus">Rfer_0147</name>
</gene>
<organism evidence="1 2">
    <name type="scientific">Albidiferax ferrireducens (strain ATCC BAA-621 / DSM 15236 / T118)</name>
    <name type="common">Rhodoferax ferrireducens</name>
    <dbReference type="NCBI Taxonomy" id="338969"/>
    <lineage>
        <taxon>Bacteria</taxon>
        <taxon>Pseudomonadati</taxon>
        <taxon>Pseudomonadota</taxon>
        <taxon>Betaproteobacteria</taxon>
        <taxon>Burkholderiales</taxon>
        <taxon>Comamonadaceae</taxon>
        <taxon>Rhodoferax</taxon>
    </lineage>
</organism>
<dbReference type="KEGG" id="rfr:Rfer_0147"/>
<proteinExistence type="predicted"/>
<dbReference type="NCBIfam" id="TIGR03223">
    <property type="entry name" value="Phn_opern_protn"/>
    <property type="match status" value="1"/>
</dbReference>
<evidence type="ECO:0000313" key="1">
    <source>
        <dbReference type="EMBL" id="ABD67907.1"/>
    </source>
</evidence>
<dbReference type="RefSeq" id="WP_011462480.1">
    <property type="nucleotide sequence ID" value="NC_007908.1"/>
</dbReference>
<dbReference type="OrthoDB" id="5801437at2"/>
<dbReference type="HOGENOM" id="CLU_074099_0_0_4"/>
<dbReference type="InterPro" id="IPR009389">
    <property type="entry name" value="DUF1045"/>
</dbReference>
<evidence type="ECO:0000313" key="2">
    <source>
        <dbReference type="Proteomes" id="UP000008332"/>
    </source>
</evidence>
<dbReference type="PIRSF" id="PIRSF033328">
    <property type="entry name" value="Phest_Mll4975"/>
    <property type="match status" value="1"/>
</dbReference>
<dbReference type="eggNOG" id="COG3709">
    <property type="taxonomic scope" value="Bacteria"/>
</dbReference>
<name>Q222Z6_ALBFT</name>
<dbReference type="Proteomes" id="UP000008332">
    <property type="component" value="Chromosome"/>
</dbReference>
<dbReference type="AlphaFoldDB" id="Q222Z6"/>
<reference evidence="2" key="1">
    <citation type="submission" date="2006-02" db="EMBL/GenBank/DDBJ databases">
        <title>Complete sequence of chromosome of Rhodoferax ferrireducens DSM 15236.</title>
        <authorList>
            <person name="Copeland A."/>
            <person name="Lucas S."/>
            <person name="Lapidus A."/>
            <person name="Barry K."/>
            <person name="Detter J.C."/>
            <person name="Glavina del Rio T."/>
            <person name="Hammon N."/>
            <person name="Israni S."/>
            <person name="Pitluck S."/>
            <person name="Brettin T."/>
            <person name="Bruce D."/>
            <person name="Han C."/>
            <person name="Tapia R."/>
            <person name="Gilna P."/>
            <person name="Kiss H."/>
            <person name="Schmutz J."/>
            <person name="Larimer F."/>
            <person name="Land M."/>
            <person name="Kyrpides N."/>
            <person name="Ivanova N."/>
            <person name="Richardson P."/>
        </authorList>
    </citation>
    <scope>NUCLEOTIDE SEQUENCE [LARGE SCALE GENOMIC DNA]</scope>
    <source>
        <strain evidence="2">ATCC BAA-621 / DSM 15236 / T118</strain>
    </source>
</reference>
<keyword evidence="2" id="KW-1185">Reference proteome</keyword>
<sequence>MKPRYAVYFAPEQGSPWWEFGSRWLGRDECEDVNKVQHALAEIGPVELREITAQPRRYGFHATLKAPFSLSGSHNAADLTARLRALAATRKPVLLGPMQAVMLGDFVALVPALGSDELMALAAACVTTLDDLRRPLSEADLARRRVEQLDAREQELLQQYGYPYVLECFRFHLTLSGPLARPTAQRVLQAVAAPVAQLNATAPLVLDRLCLFVEPAPGQPFQRMADVALSA</sequence>
<dbReference type="Pfam" id="PF06299">
    <property type="entry name" value="DUF1045"/>
    <property type="match status" value="1"/>
</dbReference>
<dbReference type="EMBL" id="CP000267">
    <property type="protein sequence ID" value="ABD67907.1"/>
    <property type="molecule type" value="Genomic_DNA"/>
</dbReference>
<accession>Q222Z6</accession>
<protein>
    <recommendedName>
        <fullName evidence="3">Phosphonate metabolism protein</fullName>
    </recommendedName>
</protein>